<evidence type="ECO:0008006" key="4">
    <source>
        <dbReference type="Google" id="ProtNLM"/>
    </source>
</evidence>
<reference evidence="2 3" key="1">
    <citation type="submission" date="2021-01" db="EMBL/GenBank/DDBJ databases">
        <title>Identification of strong promoters based on the transcriptome of Brevibacillus choshinensis.</title>
        <authorList>
            <person name="Yao D."/>
            <person name="Zhang K."/>
            <person name="Wu J."/>
        </authorList>
    </citation>
    <scope>NUCLEOTIDE SEQUENCE [LARGE SCALE GENOMIC DNA]</scope>
    <source>
        <strain evidence="2 3">HPD31-SP3</strain>
    </source>
</reference>
<dbReference type="RefSeq" id="WP_203353165.1">
    <property type="nucleotide sequence ID" value="NZ_CP069127.1"/>
</dbReference>
<sequence length="261" mass="30421">MESQGTVRNMRNKAYVSLLGTTQLHKRNPYIIAAWSLAFPGFGHLLLSKYLRGYALIIWEVFINQLIHLNEAMVYSFNGQFQAAKDILEPRFTMLYIPVYLFAIWDSYRSTVDMNKIYLLAQRENGFYDVFRIGAIEVNYLDKRKPWIAVVWSLGIPSLGQLYLHRIVLAGFIFVCSIILVWKSNLILAIHYLILGNIRFSTLVLEKQWLLYLPSFYFFSIYDAYMNTVENNKLFEDALKNHLLRKYQPSGTQITVGGMVE</sequence>
<feature type="transmembrane region" description="Helical" evidence="1">
    <location>
        <begin position="209"/>
        <end position="225"/>
    </location>
</feature>
<accession>A0ABX7FJY9</accession>
<proteinExistence type="predicted"/>
<evidence type="ECO:0000313" key="3">
    <source>
        <dbReference type="Proteomes" id="UP000596248"/>
    </source>
</evidence>
<evidence type="ECO:0000256" key="1">
    <source>
        <dbReference type="SAM" id="Phobius"/>
    </source>
</evidence>
<dbReference type="Proteomes" id="UP000596248">
    <property type="component" value="Chromosome"/>
</dbReference>
<keyword evidence="1" id="KW-1133">Transmembrane helix</keyword>
<keyword evidence="1" id="KW-0472">Membrane</keyword>
<protein>
    <recommendedName>
        <fullName evidence="4">HTTM domain-containing protein</fullName>
    </recommendedName>
</protein>
<organism evidence="2 3">
    <name type="scientific">Brevibacillus choshinensis</name>
    <dbReference type="NCBI Taxonomy" id="54911"/>
    <lineage>
        <taxon>Bacteria</taxon>
        <taxon>Bacillati</taxon>
        <taxon>Bacillota</taxon>
        <taxon>Bacilli</taxon>
        <taxon>Bacillales</taxon>
        <taxon>Paenibacillaceae</taxon>
        <taxon>Brevibacillus</taxon>
    </lineage>
</organism>
<evidence type="ECO:0000313" key="2">
    <source>
        <dbReference type="EMBL" id="QRG66098.1"/>
    </source>
</evidence>
<name>A0ABX7FJY9_BRECH</name>
<keyword evidence="1" id="KW-0812">Transmembrane</keyword>
<keyword evidence="3" id="KW-1185">Reference proteome</keyword>
<feature type="transmembrane region" description="Helical" evidence="1">
    <location>
        <begin position="167"/>
        <end position="194"/>
    </location>
</feature>
<dbReference type="EMBL" id="CP069127">
    <property type="protein sequence ID" value="QRG66098.1"/>
    <property type="molecule type" value="Genomic_DNA"/>
</dbReference>
<gene>
    <name evidence="2" type="ORF">JNE38_21335</name>
</gene>